<dbReference type="Gene3D" id="3.90.110.10">
    <property type="entry name" value="Lactate dehydrogenase/glycoside hydrolase, family 4, C-terminal"/>
    <property type="match status" value="1"/>
</dbReference>
<reference evidence="9" key="1">
    <citation type="submission" date="2022-10" db="EMBL/GenBank/DDBJ databases">
        <title>The WGS of Solirubrobacter phytolaccae KCTC 29190.</title>
        <authorList>
            <person name="Jiang Z."/>
        </authorList>
    </citation>
    <scope>NUCLEOTIDE SEQUENCE</scope>
    <source>
        <strain evidence="9">KCTC 29190</strain>
    </source>
</reference>
<feature type="binding site" evidence="5">
    <location>
        <begin position="7"/>
        <end position="13"/>
    </location>
    <ligand>
        <name>NAD(+)</name>
        <dbReference type="ChEBI" id="CHEBI:57540"/>
    </ligand>
</feature>
<dbReference type="AlphaFoldDB" id="A0A9X3NE07"/>
<dbReference type="Pfam" id="PF02866">
    <property type="entry name" value="Ldh_1_C"/>
    <property type="match status" value="1"/>
</dbReference>
<dbReference type="GO" id="GO:0006089">
    <property type="term" value="P:lactate metabolic process"/>
    <property type="evidence" value="ECO:0007669"/>
    <property type="project" value="TreeGrafter"/>
</dbReference>
<evidence type="ECO:0000313" key="10">
    <source>
        <dbReference type="Proteomes" id="UP001147653"/>
    </source>
</evidence>
<proteinExistence type="inferred from homology"/>
<feature type="binding site" evidence="5">
    <location>
        <position position="33"/>
    </location>
    <ligand>
        <name>NAD(+)</name>
        <dbReference type="ChEBI" id="CHEBI:57540"/>
    </ligand>
</feature>
<feature type="domain" description="Lactate/malate dehydrogenase C-terminal" evidence="8">
    <location>
        <begin position="193"/>
        <end position="265"/>
    </location>
</feature>
<feature type="domain" description="Lactate/malate dehydrogenase N-terminal" evidence="7">
    <location>
        <begin position="1"/>
        <end position="117"/>
    </location>
</feature>
<protein>
    <recommendedName>
        <fullName evidence="11">Lactate dehydrogenase</fullName>
    </recommendedName>
</protein>
<keyword evidence="2 6" id="KW-0560">Oxidoreductase</keyword>
<dbReference type="SUPFAM" id="SSF51735">
    <property type="entry name" value="NAD(P)-binding Rossmann-fold domains"/>
    <property type="match status" value="1"/>
</dbReference>
<evidence type="ECO:0000256" key="4">
    <source>
        <dbReference type="PIRSR" id="PIRSR000102-1"/>
    </source>
</evidence>
<dbReference type="PIRSF" id="PIRSF000102">
    <property type="entry name" value="Lac_mal_DH"/>
    <property type="match status" value="1"/>
</dbReference>
<dbReference type="PANTHER" id="PTHR43128:SF16">
    <property type="entry name" value="L-LACTATE DEHYDROGENASE"/>
    <property type="match status" value="1"/>
</dbReference>
<dbReference type="Proteomes" id="UP001147653">
    <property type="component" value="Unassembled WGS sequence"/>
</dbReference>
<dbReference type="InterPro" id="IPR001236">
    <property type="entry name" value="Lactate/malate_DH_N"/>
</dbReference>
<dbReference type="InterPro" id="IPR022383">
    <property type="entry name" value="Lactate/malate_DH_C"/>
</dbReference>
<comment type="caution">
    <text evidence="9">The sequence shown here is derived from an EMBL/GenBank/DDBJ whole genome shotgun (WGS) entry which is preliminary data.</text>
</comment>
<keyword evidence="3 5" id="KW-0520">NAD</keyword>
<evidence type="ECO:0000256" key="6">
    <source>
        <dbReference type="RuleBase" id="RU003369"/>
    </source>
</evidence>
<accession>A0A9X3NE07</accession>
<dbReference type="InterPro" id="IPR036291">
    <property type="entry name" value="NAD(P)-bd_dom_sf"/>
</dbReference>
<dbReference type="SUPFAM" id="SSF56327">
    <property type="entry name" value="LDH C-terminal domain-like"/>
    <property type="match status" value="1"/>
</dbReference>
<evidence type="ECO:0000256" key="3">
    <source>
        <dbReference type="ARBA" id="ARBA00023027"/>
    </source>
</evidence>
<dbReference type="EMBL" id="JAPDDP010000034">
    <property type="protein sequence ID" value="MDA0182336.1"/>
    <property type="molecule type" value="Genomic_DNA"/>
</dbReference>
<evidence type="ECO:0000256" key="1">
    <source>
        <dbReference type="ARBA" id="ARBA00006054"/>
    </source>
</evidence>
<evidence type="ECO:0000256" key="5">
    <source>
        <dbReference type="PIRSR" id="PIRSR000102-3"/>
    </source>
</evidence>
<dbReference type="InterPro" id="IPR015955">
    <property type="entry name" value="Lactate_DH/Glyco_Ohase_4_C"/>
</dbReference>
<dbReference type="RefSeq" id="WP_270026701.1">
    <property type="nucleotide sequence ID" value="NZ_JAPDDP010000034.1"/>
</dbReference>
<evidence type="ECO:0000259" key="7">
    <source>
        <dbReference type="Pfam" id="PF00056"/>
    </source>
</evidence>
<evidence type="ECO:0008006" key="11">
    <source>
        <dbReference type="Google" id="ProtNLM"/>
    </source>
</evidence>
<evidence type="ECO:0000256" key="2">
    <source>
        <dbReference type="ARBA" id="ARBA00023002"/>
    </source>
</evidence>
<keyword evidence="10" id="KW-1185">Reference proteome</keyword>
<feature type="active site" description="Proton acceptor" evidence="4">
    <location>
        <position position="152"/>
    </location>
</feature>
<gene>
    <name evidence="9" type="ORF">OJ997_18660</name>
</gene>
<feature type="binding site" evidence="5">
    <location>
        <begin position="104"/>
        <end position="106"/>
    </location>
    <ligand>
        <name>NAD(+)</name>
        <dbReference type="ChEBI" id="CHEBI:57540"/>
    </ligand>
</feature>
<organism evidence="9 10">
    <name type="scientific">Solirubrobacter phytolaccae</name>
    <dbReference type="NCBI Taxonomy" id="1404360"/>
    <lineage>
        <taxon>Bacteria</taxon>
        <taxon>Bacillati</taxon>
        <taxon>Actinomycetota</taxon>
        <taxon>Thermoleophilia</taxon>
        <taxon>Solirubrobacterales</taxon>
        <taxon>Solirubrobacteraceae</taxon>
        <taxon>Solirubrobacter</taxon>
    </lineage>
</organism>
<name>A0A9X3NE07_9ACTN</name>
<feature type="binding site" evidence="5">
    <location>
        <position position="83"/>
    </location>
    <ligand>
        <name>NAD(+)</name>
        <dbReference type="ChEBI" id="CHEBI:57540"/>
    </ligand>
</feature>
<dbReference type="Gene3D" id="3.40.50.720">
    <property type="entry name" value="NAD(P)-binding Rossmann-like Domain"/>
    <property type="match status" value="1"/>
</dbReference>
<dbReference type="PANTHER" id="PTHR43128">
    <property type="entry name" value="L-2-HYDROXYCARBOXYLATE DEHYDROGENASE (NAD(P)(+))"/>
    <property type="match status" value="1"/>
</dbReference>
<dbReference type="GO" id="GO:0004459">
    <property type="term" value="F:L-lactate dehydrogenase (NAD+) activity"/>
    <property type="evidence" value="ECO:0007669"/>
    <property type="project" value="TreeGrafter"/>
</dbReference>
<evidence type="ECO:0000259" key="8">
    <source>
        <dbReference type="Pfam" id="PF02866"/>
    </source>
</evidence>
<comment type="similarity">
    <text evidence="1">Belongs to the LDH/MDH superfamily. LDH family.</text>
</comment>
<dbReference type="Pfam" id="PF00056">
    <property type="entry name" value="Ldh_1_N"/>
    <property type="match status" value="1"/>
</dbReference>
<evidence type="ECO:0000313" key="9">
    <source>
        <dbReference type="EMBL" id="MDA0182336.1"/>
    </source>
</evidence>
<dbReference type="InterPro" id="IPR001557">
    <property type="entry name" value="L-lactate/malate_DH"/>
</dbReference>
<sequence>MRVAITGGAGGVGSALAYTLVTRPEPFDVVLIDRGLERVTSHVMDLELLLEAGGVRAGSCPDVTDGDVLVICASASPTRAADNAPIIDEIAGRLSGWDGAVLVVTNPVDALTARLARTLGDRRRVLGYTLNDTLRLRAALPGGKDVWVLGEHGDAAVPIFSRVHPPVDEARRTDARAFVRGWYRRHVALDAGRSSTWTSATGIARMLAAMARDDGEQWVASVLLDGEYGLRDVATGVPVTIGPRGLVAIQEWELAPDELAALQTSPR</sequence>